<gene>
    <name evidence="6" type="ORF">FHX47_000052</name>
</gene>
<dbReference type="SUPFAM" id="SSF53850">
    <property type="entry name" value="Periplasmic binding protein-like II"/>
    <property type="match status" value="1"/>
</dbReference>
<dbReference type="PANTHER" id="PTHR30346:SF0">
    <property type="entry name" value="HCA OPERON TRANSCRIPTIONAL ACTIVATOR HCAR"/>
    <property type="match status" value="1"/>
</dbReference>
<sequence>MEIQQARGFVAVAEELHFGRASDRLRLTQSALSRSLAQLERSLGSKLVERTTRSAELTPAGEALLPHAREIITLADRCADIVSEAAQGRTGRVRLGFASASTNHIVGSLAREIRRRLPGLRLELESSALSHRGLEQILEGSLDIALGRWDLLPAEVASRVVTHEELVLALPQGHPMATRAKVSLKELERDSWITLPSGPGAALPQRLHMLAAKVGFVPRITQIAPDSTTSLVLVASGFGVAMTQSSVQQHIYAPGVVFRPIAESPPPLPVRLVWRREDPSPALAEVIDVAEALYPVRGSQARSVRD</sequence>
<dbReference type="PANTHER" id="PTHR30346">
    <property type="entry name" value="TRANSCRIPTIONAL DUAL REGULATOR HCAR-RELATED"/>
    <property type="match status" value="1"/>
</dbReference>
<feature type="domain" description="HTH lysR-type" evidence="5">
    <location>
        <begin position="1"/>
        <end position="58"/>
    </location>
</feature>
<dbReference type="Gene3D" id="3.40.190.10">
    <property type="entry name" value="Periplasmic binding protein-like II"/>
    <property type="match status" value="2"/>
</dbReference>
<keyword evidence="3 6" id="KW-0238">DNA-binding</keyword>
<dbReference type="GO" id="GO:0032993">
    <property type="term" value="C:protein-DNA complex"/>
    <property type="evidence" value="ECO:0007669"/>
    <property type="project" value="TreeGrafter"/>
</dbReference>
<dbReference type="SUPFAM" id="SSF46785">
    <property type="entry name" value="Winged helix' DNA-binding domain"/>
    <property type="match status" value="1"/>
</dbReference>
<comment type="caution">
    <text evidence="6">The sequence shown here is derived from an EMBL/GenBank/DDBJ whole genome shotgun (WGS) entry which is preliminary data.</text>
</comment>
<organism evidence="6 7">
    <name type="scientific">Garicola koreensis</name>
    <dbReference type="NCBI Taxonomy" id="1262554"/>
    <lineage>
        <taxon>Bacteria</taxon>
        <taxon>Bacillati</taxon>
        <taxon>Actinomycetota</taxon>
        <taxon>Actinomycetes</taxon>
        <taxon>Micrococcales</taxon>
        <taxon>Micrococcaceae</taxon>
        <taxon>Garicola</taxon>
    </lineage>
</organism>
<keyword evidence="2" id="KW-0805">Transcription regulation</keyword>
<keyword evidence="7" id="KW-1185">Reference proteome</keyword>
<dbReference type="Proteomes" id="UP000547528">
    <property type="component" value="Unassembled WGS sequence"/>
</dbReference>
<dbReference type="InterPro" id="IPR036390">
    <property type="entry name" value="WH_DNA-bd_sf"/>
</dbReference>
<evidence type="ECO:0000256" key="2">
    <source>
        <dbReference type="ARBA" id="ARBA00023015"/>
    </source>
</evidence>
<evidence type="ECO:0000256" key="3">
    <source>
        <dbReference type="ARBA" id="ARBA00023125"/>
    </source>
</evidence>
<dbReference type="InterPro" id="IPR005119">
    <property type="entry name" value="LysR_subst-bd"/>
</dbReference>
<evidence type="ECO:0000313" key="6">
    <source>
        <dbReference type="EMBL" id="MBB3666459.1"/>
    </source>
</evidence>
<dbReference type="PRINTS" id="PR00039">
    <property type="entry name" value="HTHLYSR"/>
</dbReference>
<dbReference type="GO" id="GO:0003700">
    <property type="term" value="F:DNA-binding transcription factor activity"/>
    <property type="evidence" value="ECO:0007669"/>
    <property type="project" value="InterPro"/>
</dbReference>
<keyword evidence="4" id="KW-0804">Transcription</keyword>
<dbReference type="RefSeq" id="WP_183356909.1">
    <property type="nucleotide sequence ID" value="NZ_BAABKR010000004.1"/>
</dbReference>
<dbReference type="PROSITE" id="PS50931">
    <property type="entry name" value="HTH_LYSR"/>
    <property type="match status" value="1"/>
</dbReference>
<dbReference type="Pfam" id="PF03466">
    <property type="entry name" value="LysR_substrate"/>
    <property type="match status" value="1"/>
</dbReference>
<dbReference type="CDD" id="cd08414">
    <property type="entry name" value="PBP2_LTTR_aromatics_like"/>
    <property type="match status" value="1"/>
</dbReference>
<dbReference type="FunFam" id="1.10.10.10:FF:000001">
    <property type="entry name" value="LysR family transcriptional regulator"/>
    <property type="match status" value="1"/>
</dbReference>
<reference evidence="6 7" key="1">
    <citation type="submission" date="2020-08" db="EMBL/GenBank/DDBJ databases">
        <title>Sequencing the genomes of 1000 actinobacteria strains.</title>
        <authorList>
            <person name="Klenk H.-P."/>
        </authorList>
    </citation>
    <scope>NUCLEOTIDE SEQUENCE [LARGE SCALE GENOMIC DNA]</scope>
    <source>
        <strain evidence="6 7">DSM 28238</strain>
    </source>
</reference>
<evidence type="ECO:0000313" key="7">
    <source>
        <dbReference type="Proteomes" id="UP000547528"/>
    </source>
</evidence>
<name>A0A7W5TTA5_9MICC</name>
<protein>
    <submittedName>
        <fullName evidence="6">DNA-binding transcriptional LysR family regulator</fullName>
    </submittedName>
</protein>
<dbReference type="InterPro" id="IPR000847">
    <property type="entry name" value="LysR_HTH_N"/>
</dbReference>
<dbReference type="EMBL" id="JACIBT010000001">
    <property type="protein sequence ID" value="MBB3666459.1"/>
    <property type="molecule type" value="Genomic_DNA"/>
</dbReference>
<proteinExistence type="inferred from homology"/>
<evidence type="ECO:0000259" key="5">
    <source>
        <dbReference type="PROSITE" id="PS50931"/>
    </source>
</evidence>
<dbReference type="InterPro" id="IPR036388">
    <property type="entry name" value="WH-like_DNA-bd_sf"/>
</dbReference>
<comment type="similarity">
    <text evidence="1">Belongs to the LysR transcriptional regulatory family.</text>
</comment>
<dbReference type="AlphaFoldDB" id="A0A7W5TTA5"/>
<evidence type="ECO:0000256" key="4">
    <source>
        <dbReference type="ARBA" id="ARBA00023163"/>
    </source>
</evidence>
<accession>A0A7W5TTA5</accession>
<evidence type="ECO:0000256" key="1">
    <source>
        <dbReference type="ARBA" id="ARBA00009437"/>
    </source>
</evidence>
<dbReference type="GO" id="GO:0003677">
    <property type="term" value="F:DNA binding"/>
    <property type="evidence" value="ECO:0007669"/>
    <property type="project" value="UniProtKB-KW"/>
</dbReference>
<dbReference type="Gene3D" id="1.10.10.10">
    <property type="entry name" value="Winged helix-like DNA-binding domain superfamily/Winged helix DNA-binding domain"/>
    <property type="match status" value="1"/>
</dbReference>
<dbReference type="Pfam" id="PF00126">
    <property type="entry name" value="HTH_1"/>
    <property type="match status" value="1"/>
</dbReference>